<evidence type="ECO:0000256" key="4">
    <source>
        <dbReference type="ARBA" id="ARBA00022801"/>
    </source>
</evidence>
<dbReference type="PANTHER" id="PTHR43270">
    <property type="entry name" value="BETA-ALA-HIS DIPEPTIDASE"/>
    <property type="match status" value="1"/>
</dbReference>
<dbReference type="InterPro" id="IPR002933">
    <property type="entry name" value="Peptidase_M20"/>
</dbReference>
<keyword evidence="4" id="KW-0378">Hydrolase</keyword>
<dbReference type="InterPro" id="IPR011650">
    <property type="entry name" value="Peptidase_M20_dimer"/>
</dbReference>
<dbReference type="Gene3D" id="3.40.630.10">
    <property type="entry name" value="Zn peptidases"/>
    <property type="match status" value="1"/>
</dbReference>
<evidence type="ECO:0000313" key="6">
    <source>
        <dbReference type="EMBL" id="CAG5103988.1"/>
    </source>
</evidence>
<evidence type="ECO:0000256" key="2">
    <source>
        <dbReference type="ARBA" id="ARBA00022670"/>
    </source>
</evidence>
<evidence type="ECO:0000313" key="7">
    <source>
        <dbReference type="Proteomes" id="UP001158576"/>
    </source>
</evidence>
<dbReference type="EMBL" id="OU015566">
    <property type="protein sequence ID" value="CAG5103988.1"/>
    <property type="molecule type" value="Genomic_DNA"/>
</dbReference>
<dbReference type="PANTHER" id="PTHR43270:SF4">
    <property type="entry name" value="CARNOSINE DIPEPTIDASE 2, ISOFORM A"/>
    <property type="match status" value="1"/>
</dbReference>
<feature type="domain" description="Peptidase M20 dimerisation" evidence="5">
    <location>
        <begin position="205"/>
        <end position="362"/>
    </location>
</feature>
<dbReference type="SUPFAM" id="SSF53187">
    <property type="entry name" value="Zn-dependent exopeptidases"/>
    <property type="match status" value="1"/>
</dbReference>
<dbReference type="Proteomes" id="UP001158576">
    <property type="component" value="Chromosome 1"/>
</dbReference>
<keyword evidence="7" id="KW-1185">Reference proteome</keyword>
<gene>
    <name evidence="6" type="ORF">OKIOD_LOCUS9797</name>
</gene>
<dbReference type="InterPro" id="IPR001261">
    <property type="entry name" value="ArgE/DapE_CS"/>
</dbReference>
<name>A0ABN7STT9_OIKDI</name>
<evidence type="ECO:0000256" key="1">
    <source>
        <dbReference type="ARBA" id="ARBA00006247"/>
    </source>
</evidence>
<reference evidence="6 7" key="1">
    <citation type="submission" date="2021-04" db="EMBL/GenBank/DDBJ databases">
        <authorList>
            <person name="Bliznina A."/>
        </authorList>
    </citation>
    <scope>NUCLEOTIDE SEQUENCE [LARGE SCALE GENOMIC DNA]</scope>
</reference>
<organism evidence="6 7">
    <name type="scientific">Oikopleura dioica</name>
    <name type="common">Tunicate</name>
    <dbReference type="NCBI Taxonomy" id="34765"/>
    <lineage>
        <taxon>Eukaryota</taxon>
        <taxon>Metazoa</taxon>
        <taxon>Chordata</taxon>
        <taxon>Tunicata</taxon>
        <taxon>Appendicularia</taxon>
        <taxon>Copelata</taxon>
        <taxon>Oikopleuridae</taxon>
        <taxon>Oikopleura</taxon>
    </lineage>
</organism>
<dbReference type="PROSITE" id="PS00759">
    <property type="entry name" value="ARGE_DAPE_CPG2_2"/>
    <property type="match status" value="1"/>
</dbReference>
<keyword evidence="3" id="KW-0479">Metal-binding</keyword>
<comment type="similarity">
    <text evidence="1">Belongs to the peptidase M20A family.</text>
</comment>
<evidence type="ECO:0000259" key="5">
    <source>
        <dbReference type="Pfam" id="PF07687"/>
    </source>
</evidence>
<sequence>MDKVIEFLDANEKKWVERLSQNVAIASISCSPDNRPQTIEQMHVADKMLKELGCSTEIVDLGSHTMHDGKSHPLPPVILAKLGDDPNKKTLLIYGHLDVQPALRSDGWDTDPFVLTEKDGKMYGRGSTDDKGPVLGWVNVIESFQKTNTEIPINIKFCLEGMEESGSVGLEELVRKRDDFFKTNVDWVCISDNYFLGKTKPCVTYGLRGCMYFYLEVICAKQDLHSGVFGGSVHEATVELSHIFSSLVDVKGKILIDGVGKEVDDLTEEEMKTYADIDFDMGAYQADVGTNKLTEESKAKLLMRRWREPSLSIHGIQGAFAEPGEKTVIPGKVIGKFSIRLVPSMSFDHVEKCVKDHIEAVHAKLGTGNQVKCYLAKGPGKPWKAETTTPNYQAAIKAVEDVWGVKPDLTREGCSIPITLVFEEVTGRSVLLLPMGSSDDGAHSQNEKLNKINYTNGMKVFANYIHRLGKE</sequence>
<dbReference type="InterPro" id="IPR051458">
    <property type="entry name" value="Cyt/Met_Dipeptidase"/>
</dbReference>
<protein>
    <submittedName>
        <fullName evidence="6">Oidioi.mRNA.OKI2018_I69.chr1.g1032.t1.cds</fullName>
    </submittedName>
</protein>
<accession>A0ABN7STT9</accession>
<dbReference type="Pfam" id="PF07687">
    <property type="entry name" value="M20_dimer"/>
    <property type="match status" value="1"/>
</dbReference>
<dbReference type="Pfam" id="PF01546">
    <property type="entry name" value="Peptidase_M20"/>
    <property type="match status" value="1"/>
</dbReference>
<dbReference type="CDD" id="cd05676">
    <property type="entry name" value="M20_dipept_like_CNDP"/>
    <property type="match status" value="1"/>
</dbReference>
<keyword evidence="2" id="KW-0645">Protease</keyword>
<evidence type="ECO:0000256" key="3">
    <source>
        <dbReference type="ARBA" id="ARBA00022723"/>
    </source>
</evidence>
<dbReference type="PROSITE" id="PS51257">
    <property type="entry name" value="PROKAR_LIPOPROTEIN"/>
    <property type="match status" value="1"/>
</dbReference>
<proteinExistence type="inferred from homology"/>
<dbReference type="Gene3D" id="3.30.70.360">
    <property type="match status" value="1"/>
</dbReference>